<evidence type="ECO:0000256" key="2">
    <source>
        <dbReference type="ARBA" id="ARBA00022448"/>
    </source>
</evidence>
<evidence type="ECO:0000256" key="9">
    <source>
        <dbReference type="SAM" id="Phobius"/>
    </source>
</evidence>
<evidence type="ECO:0000256" key="1">
    <source>
        <dbReference type="ARBA" id="ARBA00004651"/>
    </source>
</evidence>
<evidence type="ECO:0000256" key="3">
    <source>
        <dbReference type="ARBA" id="ARBA00022475"/>
    </source>
</evidence>
<dbReference type="Proteomes" id="UP000283709">
    <property type="component" value="Unassembled WGS sequence"/>
</dbReference>
<name>A0A3R7LCJ9_9BURK</name>
<dbReference type="Pfam" id="PF00893">
    <property type="entry name" value="Multi_Drug_Res"/>
    <property type="match status" value="1"/>
</dbReference>
<evidence type="ECO:0000256" key="8">
    <source>
        <dbReference type="RuleBase" id="RU003942"/>
    </source>
</evidence>
<organism evidence="10 11">
    <name type="scientific">Paraburkholderia fungorum</name>
    <dbReference type="NCBI Taxonomy" id="134537"/>
    <lineage>
        <taxon>Bacteria</taxon>
        <taxon>Pseudomonadati</taxon>
        <taxon>Pseudomonadota</taxon>
        <taxon>Betaproteobacteria</taxon>
        <taxon>Burkholderiales</taxon>
        <taxon>Burkholderiaceae</taxon>
        <taxon>Paraburkholderia</taxon>
    </lineage>
</organism>
<feature type="transmembrane region" description="Helical" evidence="9">
    <location>
        <begin position="89"/>
        <end position="107"/>
    </location>
</feature>
<keyword evidence="3" id="KW-1003">Cell membrane</keyword>
<evidence type="ECO:0000256" key="7">
    <source>
        <dbReference type="ARBA" id="ARBA00038032"/>
    </source>
</evidence>
<comment type="similarity">
    <text evidence="7 8">Belongs to the drug/metabolite transporter (DMT) superfamily. Small multidrug resistance (SMR) (TC 2.A.7.1) family.</text>
</comment>
<gene>
    <name evidence="10" type="ORF">BCY88_18065</name>
</gene>
<dbReference type="GO" id="GO:0005886">
    <property type="term" value="C:plasma membrane"/>
    <property type="evidence" value="ECO:0007669"/>
    <property type="project" value="UniProtKB-SubCell"/>
</dbReference>
<evidence type="ECO:0008006" key="12">
    <source>
        <dbReference type="Google" id="ProtNLM"/>
    </source>
</evidence>
<protein>
    <recommendedName>
        <fullName evidence="12">Small multidrug resistance pump</fullName>
    </recommendedName>
</protein>
<dbReference type="RefSeq" id="WP_120343379.1">
    <property type="nucleotide sequence ID" value="NZ_MCAS01000004.1"/>
</dbReference>
<keyword evidence="5 9" id="KW-1133">Transmembrane helix</keyword>
<comment type="subcellular location">
    <subcellularLocation>
        <location evidence="1 8">Cell membrane</location>
        <topology evidence="1 8">Multi-pass membrane protein</topology>
    </subcellularLocation>
</comment>
<keyword evidence="6 9" id="KW-0472">Membrane</keyword>
<keyword evidence="4 8" id="KW-0812">Transmembrane</keyword>
<sequence>MLTTQAAWLILAASVAAEALGTATLNLSAGFTRLLPSLMTVACYATAVWLMAIATKRIEMGMAYAAWAGCSAALTAVIGVVWFGEALSALKAIGICTAISGIVLLNLSGGGS</sequence>
<evidence type="ECO:0000256" key="6">
    <source>
        <dbReference type="ARBA" id="ARBA00023136"/>
    </source>
</evidence>
<comment type="caution">
    <text evidence="10">The sequence shown here is derived from an EMBL/GenBank/DDBJ whole genome shotgun (WGS) entry which is preliminary data.</text>
</comment>
<feature type="transmembrane region" description="Helical" evidence="9">
    <location>
        <begin position="64"/>
        <end position="83"/>
    </location>
</feature>
<dbReference type="SUPFAM" id="SSF103481">
    <property type="entry name" value="Multidrug resistance efflux transporter EmrE"/>
    <property type="match status" value="1"/>
</dbReference>
<evidence type="ECO:0000256" key="4">
    <source>
        <dbReference type="ARBA" id="ARBA00022692"/>
    </source>
</evidence>
<keyword evidence="2" id="KW-0813">Transport</keyword>
<reference evidence="10 11" key="1">
    <citation type="submission" date="2016-07" db="EMBL/GenBank/DDBJ databases">
        <title>Genome analysis of Burkholderia fungorum ES3-20.</title>
        <authorList>
            <person name="Xu D."/>
            <person name="Yao R."/>
            <person name="Zheng S."/>
        </authorList>
    </citation>
    <scope>NUCLEOTIDE SEQUENCE [LARGE SCALE GENOMIC DNA]</scope>
    <source>
        <strain evidence="10 11">ES3-20</strain>
    </source>
</reference>
<feature type="transmembrane region" description="Helical" evidence="9">
    <location>
        <begin position="33"/>
        <end position="52"/>
    </location>
</feature>
<dbReference type="InterPro" id="IPR037185">
    <property type="entry name" value="EmrE-like"/>
</dbReference>
<dbReference type="PANTHER" id="PTHR30561">
    <property type="entry name" value="SMR FAMILY PROTON-DEPENDENT DRUG EFFLUX TRANSPORTER SUGE"/>
    <property type="match status" value="1"/>
</dbReference>
<dbReference type="Gene3D" id="1.10.3730.20">
    <property type="match status" value="1"/>
</dbReference>
<dbReference type="PANTHER" id="PTHR30561:SF1">
    <property type="entry name" value="MULTIDRUG TRANSPORTER EMRE"/>
    <property type="match status" value="1"/>
</dbReference>
<evidence type="ECO:0000313" key="11">
    <source>
        <dbReference type="Proteomes" id="UP000283709"/>
    </source>
</evidence>
<dbReference type="EMBL" id="MCAS01000004">
    <property type="protein sequence ID" value="RKF49520.1"/>
    <property type="molecule type" value="Genomic_DNA"/>
</dbReference>
<proteinExistence type="inferred from homology"/>
<evidence type="ECO:0000256" key="5">
    <source>
        <dbReference type="ARBA" id="ARBA00022989"/>
    </source>
</evidence>
<evidence type="ECO:0000313" key="10">
    <source>
        <dbReference type="EMBL" id="RKF49520.1"/>
    </source>
</evidence>
<accession>A0A3R7LCJ9</accession>
<dbReference type="OrthoDB" id="9808638at2"/>
<dbReference type="InterPro" id="IPR000390">
    <property type="entry name" value="Small_drug/metabolite_transptr"/>
</dbReference>
<dbReference type="AlphaFoldDB" id="A0A3R7LCJ9"/>
<dbReference type="InterPro" id="IPR045324">
    <property type="entry name" value="Small_multidrug_res"/>
</dbReference>
<dbReference type="GO" id="GO:0022857">
    <property type="term" value="F:transmembrane transporter activity"/>
    <property type="evidence" value="ECO:0007669"/>
    <property type="project" value="InterPro"/>
</dbReference>